<dbReference type="EMBL" id="AMQN01013089">
    <property type="status" value="NOT_ANNOTATED_CDS"/>
    <property type="molecule type" value="Genomic_DNA"/>
</dbReference>
<dbReference type="FunCoup" id="R7TGJ1">
    <property type="interactions" value="582"/>
</dbReference>
<reference evidence="18" key="3">
    <citation type="submission" date="2015-06" db="UniProtKB">
        <authorList>
            <consortium name="EnsemblMetazoa"/>
        </authorList>
    </citation>
    <scope>IDENTIFICATION</scope>
</reference>
<keyword evidence="19" id="KW-1185">Reference proteome</keyword>
<dbReference type="PANTHER" id="PTHR11772:SF23">
    <property type="entry name" value="ASPARAGINE SYNTHETASE [GLUTAMINE-HYDROLYZING]"/>
    <property type="match status" value="1"/>
</dbReference>
<feature type="site" description="Important for beta-aspartyl-AMP intermediate formation" evidence="15">
    <location>
        <position position="359"/>
    </location>
</feature>
<evidence type="ECO:0000256" key="13">
    <source>
        <dbReference type="PIRSR" id="PIRSR001589-1"/>
    </source>
</evidence>
<dbReference type="EMBL" id="KB309954">
    <property type="protein sequence ID" value="ELT92908.1"/>
    <property type="molecule type" value="Genomic_DNA"/>
</dbReference>
<comment type="pathway">
    <text evidence="1">Amino-acid biosynthesis; L-asparagine biosynthesis; L-asparagine from L-aspartate (L-Gln route): step 1/1.</text>
</comment>
<dbReference type="CDD" id="cd01991">
    <property type="entry name" value="Asn_synthase_B_C"/>
    <property type="match status" value="1"/>
</dbReference>
<dbReference type="OrthoDB" id="409189at2759"/>
<proteinExistence type="predicted"/>
<dbReference type="InterPro" id="IPR017932">
    <property type="entry name" value="GATase_2_dom"/>
</dbReference>
<keyword evidence="4" id="KW-0436">Ligase</keyword>
<evidence type="ECO:0000256" key="11">
    <source>
        <dbReference type="ARBA" id="ARBA00048741"/>
    </source>
</evidence>
<evidence type="ECO:0000256" key="8">
    <source>
        <dbReference type="ARBA" id="ARBA00022888"/>
    </source>
</evidence>
<dbReference type="GO" id="GO:0070981">
    <property type="term" value="P:L-asparagine biosynthetic process"/>
    <property type="evidence" value="ECO:0007669"/>
    <property type="project" value="UniProtKB-UniPathway"/>
</dbReference>
<evidence type="ECO:0000256" key="9">
    <source>
        <dbReference type="ARBA" id="ARBA00022962"/>
    </source>
</evidence>
<dbReference type="PANTHER" id="PTHR11772">
    <property type="entry name" value="ASPARAGINE SYNTHETASE"/>
    <property type="match status" value="1"/>
</dbReference>
<dbReference type="EnsemblMetazoa" id="CapteT218038">
    <property type="protein sequence ID" value="CapteP218038"/>
    <property type="gene ID" value="CapteG218038"/>
</dbReference>
<name>R7TGJ1_CAPTE</name>
<evidence type="ECO:0000256" key="15">
    <source>
        <dbReference type="PIRSR" id="PIRSR001589-3"/>
    </source>
</evidence>
<dbReference type="PIRSF" id="PIRSF001589">
    <property type="entry name" value="Asn_synthetase_glu-h"/>
    <property type="match status" value="1"/>
</dbReference>
<dbReference type="Pfam" id="PF13537">
    <property type="entry name" value="GATase_7"/>
    <property type="match status" value="1"/>
</dbReference>
<evidence type="ECO:0000256" key="12">
    <source>
        <dbReference type="PIRNR" id="PIRNR001589"/>
    </source>
</evidence>
<evidence type="ECO:0000256" key="4">
    <source>
        <dbReference type="ARBA" id="ARBA00022598"/>
    </source>
</evidence>
<keyword evidence="5 13" id="KW-0028">Amino-acid biosynthesis</keyword>
<feature type="domain" description="Glutamine amidotransferase type-2" evidence="16">
    <location>
        <begin position="2"/>
        <end position="191"/>
    </location>
</feature>
<evidence type="ECO:0000256" key="5">
    <source>
        <dbReference type="ARBA" id="ARBA00022605"/>
    </source>
</evidence>
<evidence type="ECO:0000259" key="16">
    <source>
        <dbReference type="PROSITE" id="PS51278"/>
    </source>
</evidence>
<dbReference type="CDD" id="cd00712">
    <property type="entry name" value="AsnB"/>
    <property type="match status" value="1"/>
</dbReference>
<dbReference type="HOGENOM" id="CLU_014658_2_1_1"/>
<dbReference type="GO" id="GO:0005829">
    <property type="term" value="C:cytosol"/>
    <property type="evidence" value="ECO:0007669"/>
    <property type="project" value="TreeGrafter"/>
</dbReference>
<gene>
    <name evidence="17" type="ORF">CAPTEDRAFT_218038</name>
</gene>
<dbReference type="InterPro" id="IPR029055">
    <property type="entry name" value="Ntn_hydrolases_N"/>
</dbReference>
<evidence type="ECO:0000313" key="17">
    <source>
        <dbReference type="EMBL" id="ELT92908.1"/>
    </source>
</evidence>
<reference evidence="19" key="1">
    <citation type="submission" date="2012-12" db="EMBL/GenBank/DDBJ databases">
        <authorList>
            <person name="Hellsten U."/>
            <person name="Grimwood J."/>
            <person name="Chapman J.A."/>
            <person name="Shapiro H."/>
            <person name="Aerts A."/>
            <person name="Otillar R.P."/>
            <person name="Terry A.Y."/>
            <person name="Boore J.L."/>
            <person name="Simakov O."/>
            <person name="Marletaz F."/>
            <person name="Cho S.-J."/>
            <person name="Edsinger-Gonzales E."/>
            <person name="Havlak P."/>
            <person name="Kuo D.-H."/>
            <person name="Larsson T."/>
            <person name="Lv J."/>
            <person name="Arendt D."/>
            <person name="Savage R."/>
            <person name="Osoegawa K."/>
            <person name="de Jong P."/>
            <person name="Lindberg D.R."/>
            <person name="Seaver E.C."/>
            <person name="Weisblat D.A."/>
            <person name="Putnam N.H."/>
            <person name="Grigoriev I.V."/>
            <person name="Rokhsar D.S."/>
        </authorList>
    </citation>
    <scope>NUCLEOTIDE SEQUENCE</scope>
    <source>
        <strain evidence="19">I ESC-2004</strain>
    </source>
</reference>
<dbReference type="Pfam" id="PF00733">
    <property type="entry name" value="Asn_synthase"/>
    <property type="match status" value="2"/>
</dbReference>
<evidence type="ECO:0000256" key="10">
    <source>
        <dbReference type="ARBA" id="ARBA00030234"/>
    </source>
</evidence>
<dbReference type="EC" id="6.3.5.4" evidence="2"/>
<keyword evidence="8 13" id="KW-0061">Asparagine biosynthesis</keyword>
<dbReference type="FunFam" id="3.40.50.620:FF:000090">
    <property type="entry name" value="asparagine synthetase [glutamine-hydrolyzing]"/>
    <property type="match status" value="1"/>
</dbReference>
<keyword evidence="6 12" id="KW-0547">Nucleotide-binding</keyword>
<feature type="binding site" evidence="14">
    <location>
        <begin position="357"/>
        <end position="358"/>
    </location>
    <ligand>
        <name>ATP</name>
        <dbReference type="ChEBI" id="CHEBI:30616"/>
    </ligand>
</feature>
<dbReference type="NCBIfam" id="TIGR01536">
    <property type="entry name" value="asn_synth_AEB"/>
    <property type="match status" value="1"/>
</dbReference>
<evidence type="ECO:0000256" key="14">
    <source>
        <dbReference type="PIRSR" id="PIRSR001589-2"/>
    </source>
</evidence>
<dbReference type="InterPro" id="IPR006426">
    <property type="entry name" value="Asn_synth_AEB"/>
</dbReference>
<reference evidence="17 19" key="2">
    <citation type="journal article" date="2013" name="Nature">
        <title>Insights into bilaterian evolution from three spiralian genomes.</title>
        <authorList>
            <person name="Simakov O."/>
            <person name="Marletaz F."/>
            <person name="Cho S.J."/>
            <person name="Edsinger-Gonzales E."/>
            <person name="Havlak P."/>
            <person name="Hellsten U."/>
            <person name="Kuo D.H."/>
            <person name="Larsson T."/>
            <person name="Lv J."/>
            <person name="Arendt D."/>
            <person name="Savage R."/>
            <person name="Osoegawa K."/>
            <person name="de Jong P."/>
            <person name="Grimwood J."/>
            <person name="Chapman J.A."/>
            <person name="Shapiro H."/>
            <person name="Aerts A."/>
            <person name="Otillar R.P."/>
            <person name="Terry A.Y."/>
            <person name="Boore J.L."/>
            <person name="Grigoriev I.V."/>
            <person name="Lindberg D.R."/>
            <person name="Seaver E.C."/>
            <person name="Weisblat D.A."/>
            <person name="Putnam N.H."/>
            <person name="Rokhsar D.S."/>
        </authorList>
    </citation>
    <scope>NUCLEOTIDE SEQUENCE</scope>
    <source>
        <strain evidence="17 19">I ESC-2004</strain>
    </source>
</reference>
<evidence type="ECO:0000313" key="19">
    <source>
        <dbReference type="Proteomes" id="UP000014760"/>
    </source>
</evidence>
<organism evidence="17">
    <name type="scientific">Capitella teleta</name>
    <name type="common">Polychaete worm</name>
    <dbReference type="NCBI Taxonomy" id="283909"/>
    <lineage>
        <taxon>Eukaryota</taxon>
        <taxon>Metazoa</taxon>
        <taxon>Spiralia</taxon>
        <taxon>Lophotrochozoa</taxon>
        <taxon>Annelida</taxon>
        <taxon>Polychaeta</taxon>
        <taxon>Sedentaria</taxon>
        <taxon>Scolecida</taxon>
        <taxon>Capitellidae</taxon>
        <taxon>Capitella</taxon>
    </lineage>
</organism>
<evidence type="ECO:0000256" key="3">
    <source>
        <dbReference type="ARBA" id="ARBA00021389"/>
    </source>
</evidence>
<protein>
    <recommendedName>
        <fullName evidence="3">Asparagine synthetase [glutamine-hydrolyzing]</fullName>
        <ecNumber evidence="2">6.3.5.4</ecNumber>
    </recommendedName>
    <alternativeName>
        <fullName evidence="10">Glutamine-dependent asparagine synthetase</fullName>
    </alternativeName>
</protein>
<dbReference type="InterPro" id="IPR001962">
    <property type="entry name" value="Asn_synthase"/>
</dbReference>
<feature type="active site" description="For GATase activity" evidence="13">
    <location>
        <position position="2"/>
    </location>
</feature>
<dbReference type="SUPFAM" id="SSF52402">
    <property type="entry name" value="Adenine nucleotide alpha hydrolases-like"/>
    <property type="match status" value="1"/>
</dbReference>
<dbReference type="AlphaFoldDB" id="R7TGJ1"/>
<accession>R7TGJ1</accession>
<evidence type="ECO:0000313" key="18">
    <source>
        <dbReference type="EnsemblMetazoa" id="CapteP218038"/>
    </source>
</evidence>
<dbReference type="Gene3D" id="3.40.50.620">
    <property type="entry name" value="HUPs"/>
    <property type="match status" value="1"/>
</dbReference>
<evidence type="ECO:0000256" key="1">
    <source>
        <dbReference type="ARBA" id="ARBA00005187"/>
    </source>
</evidence>
<dbReference type="UniPathway" id="UPA00134">
    <property type="reaction ID" value="UER00195"/>
</dbReference>
<evidence type="ECO:0000256" key="2">
    <source>
        <dbReference type="ARBA" id="ARBA00012737"/>
    </source>
</evidence>
<dbReference type="InterPro" id="IPR050795">
    <property type="entry name" value="Asn_Synthetase"/>
</dbReference>
<keyword evidence="9 13" id="KW-0315">Glutamine amidotransferase</keyword>
<dbReference type="GO" id="GO:0004066">
    <property type="term" value="F:asparagine synthase (glutamine-hydrolyzing) activity"/>
    <property type="evidence" value="ECO:0007669"/>
    <property type="project" value="UniProtKB-EC"/>
</dbReference>
<dbReference type="OMA" id="HYLNFHA"/>
<dbReference type="InterPro" id="IPR033738">
    <property type="entry name" value="AsnB_N"/>
</dbReference>
<keyword evidence="7 12" id="KW-0067">ATP-binding</keyword>
<dbReference type="Gene3D" id="3.60.20.10">
    <property type="entry name" value="Glutamine Phosphoribosylpyrophosphate, subunit 1, domain 1"/>
    <property type="match status" value="1"/>
</dbReference>
<comment type="catalytic activity">
    <reaction evidence="11">
        <text>L-aspartate + L-glutamine + ATP + H2O = L-asparagine + L-glutamate + AMP + diphosphate + H(+)</text>
        <dbReference type="Rhea" id="RHEA:12228"/>
        <dbReference type="ChEBI" id="CHEBI:15377"/>
        <dbReference type="ChEBI" id="CHEBI:15378"/>
        <dbReference type="ChEBI" id="CHEBI:29985"/>
        <dbReference type="ChEBI" id="CHEBI:29991"/>
        <dbReference type="ChEBI" id="CHEBI:30616"/>
        <dbReference type="ChEBI" id="CHEBI:33019"/>
        <dbReference type="ChEBI" id="CHEBI:58048"/>
        <dbReference type="ChEBI" id="CHEBI:58359"/>
        <dbReference type="ChEBI" id="CHEBI:456215"/>
        <dbReference type="EC" id="6.3.5.4"/>
    </reaction>
</comment>
<sequence length="554" mass="62838">MCGIWAIFGTEDCVSAQCYSCLQIAHRGPDSFRIENIPQWSNCAFGFHRLAIVDGVYGMQPLRLHSLPQLWLCYNGELYNHKVVGDAFDFKYETFMDGESALHLYQKGGAEFTAQHLDGVFAMVLLDTERQQVHLLRDSFGVRPMFRAITESGVLAVCSEAKGLKDIVYKNGSRPTIKPFPPGHYASYQIMKNGTVELIEEKRFHSIGKTPIYKTLVLPDPMSDVYKNIQDLLTAAVRKRLMSERRIGCMLSGGLDSSLISALVMKLAKEEGFTYPIQTFATGMVGSPDIVAAKQVADHIGSEHHEVLFTPEEGLACLDKLIFHLETYDITTIRASVGMYLLSKYISESTDSIVIFSGEGADEVAQGYLYFHKAPSPEEADTEARRLLNDLHFFDVLRADRTTAANGLELRVPFLDHRFTSYVLSLPAEERRPQKGVEKHLLRKSFDGMDLLPHDILWRRKEAFSDGVSSQKKAWFEILQEHVESQVSDEDFAAAPLAYPFNPPTSKEAYYYRQIFERHFPGQSAWIPYYWMPKWSKTSDPSARTLEHYKEESS</sequence>
<dbReference type="SUPFAM" id="SSF56235">
    <property type="entry name" value="N-terminal nucleophile aminohydrolases (Ntn hydrolases)"/>
    <property type="match status" value="1"/>
</dbReference>
<dbReference type="InterPro" id="IPR014729">
    <property type="entry name" value="Rossmann-like_a/b/a_fold"/>
</dbReference>
<feature type="binding site" evidence="14">
    <location>
        <position position="97"/>
    </location>
    <ligand>
        <name>L-glutamine</name>
        <dbReference type="ChEBI" id="CHEBI:58359"/>
    </ligand>
</feature>
<dbReference type="GO" id="GO:0005524">
    <property type="term" value="F:ATP binding"/>
    <property type="evidence" value="ECO:0007669"/>
    <property type="project" value="UniProtKB-KW"/>
</dbReference>
<dbReference type="STRING" id="283909.R7TGJ1"/>
<evidence type="ECO:0000256" key="6">
    <source>
        <dbReference type="ARBA" id="ARBA00022741"/>
    </source>
</evidence>
<dbReference type="PROSITE" id="PS51278">
    <property type="entry name" value="GATASE_TYPE_2"/>
    <property type="match status" value="1"/>
</dbReference>
<dbReference type="Proteomes" id="UP000014760">
    <property type="component" value="Unassembled WGS sequence"/>
</dbReference>
<evidence type="ECO:0000256" key="7">
    <source>
        <dbReference type="ARBA" id="ARBA00022840"/>
    </source>
</evidence>